<dbReference type="InterPro" id="IPR049808">
    <property type="entry name" value="CONSTANS-like_Bbox1"/>
</dbReference>
<dbReference type="InterPro" id="IPR000315">
    <property type="entry name" value="Znf_B-box"/>
</dbReference>
<sequence>MHDIEYLLKYLLDSATLKVEKLEDIADAQQMAAFNKKFGDTRRIRGFCAEIGPTTYFPVFNVPLKADSIIHNVKFCEVAVGESIYVSKEYVKQMNPPGHYDSFITSEHGYQVGFLPDSQMDMKEYLYAIKDTNKVLPLFDVTFEYDVELEMRSKGSFVCDRCRTNQSVSFCPAERASFCEMCDAEVHNDHFLKRHVRYYFNEVGKKKFIYCESHPETMVDYFCEECLIPVCTKCKINGNHSELPNGSHSLLNYVEACDSLQRMLTTGNLQLVDEERVLKDCVAEFRKNVRMFQNNINDVRNKIECEYKNALNELHAFEKKEFQVINTHYISYLGRLTELERMREYPTNLEPSQLLKTFKSVVMQREAVPQEAENVIFKPAEISLKGHLTLKDEETYITRKGYSSRMDKSTQLYVETRGINVNVQGKNK</sequence>
<evidence type="ECO:0000313" key="6">
    <source>
        <dbReference type="EMBL" id="KHN69082.1"/>
    </source>
</evidence>
<dbReference type="SUPFAM" id="SSF57845">
    <property type="entry name" value="B-box zinc-binding domain"/>
    <property type="match status" value="1"/>
</dbReference>
<dbReference type="CDD" id="cd19756">
    <property type="entry name" value="Bbox2"/>
    <property type="match status" value="1"/>
</dbReference>
<dbReference type="AlphaFoldDB" id="A0A0B2UJ49"/>
<dbReference type="HOGENOM" id="CLU_037459_0_0_1"/>
<dbReference type="PROSITE" id="PS50119">
    <property type="entry name" value="ZF_BBOX"/>
    <property type="match status" value="2"/>
</dbReference>
<evidence type="ECO:0000256" key="1">
    <source>
        <dbReference type="ARBA" id="ARBA00022723"/>
    </source>
</evidence>
<organism evidence="6 7">
    <name type="scientific">Ordospora colligata OC4</name>
    <dbReference type="NCBI Taxonomy" id="1354746"/>
    <lineage>
        <taxon>Eukaryota</taxon>
        <taxon>Fungi</taxon>
        <taxon>Fungi incertae sedis</taxon>
        <taxon>Microsporidia</taxon>
        <taxon>Ordosporidae</taxon>
        <taxon>Ordospora</taxon>
    </lineage>
</organism>
<protein>
    <recommendedName>
        <fullName evidence="5">B box-type domain-containing protein</fullName>
    </recommendedName>
</protein>
<dbReference type="EMBL" id="JOKQ01000009">
    <property type="protein sequence ID" value="KHN69082.1"/>
    <property type="molecule type" value="Genomic_DNA"/>
</dbReference>
<gene>
    <name evidence="6" type="ORF">M896_090050</name>
</gene>
<dbReference type="Proteomes" id="UP000031056">
    <property type="component" value="Unassembled WGS sequence"/>
</dbReference>
<dbReference type="RefSeq" id="XP_014563124.1">
    <property type="nucleotide sequence ID" value="XM_014707638.1"/>
</dbReference>
<dbReference type="Pfam" id="PF00643">
    <property type="entry name" value="zf-B_box"/>
    <property type="match status" value="1"/>
</dbReference>
<keyword evidence="1" id="KW-0479">Metal-binding</keyword>
<keyword evidence="7" id="KW-1185">Reference proteome</keyword>
<comment type="caution">
    <text evidence="6">The sequence shown here is derived from an EMBL/GenBank/DDBJ whole genome shotgun (WGS) entry which is preliminary data.</text>
</comment>
<dbReference type="VEuPathDB" id="MicrosporidiaDB:M896_090050"/>
<dbReference type="CDD" id="cd19821">
    <property type="entry name" value="Bbox1_BBX-like"/>
    <property type="match status" value="1"/>
</dbReference>
<evidence type="ECO:0000256" key="3">
    <source>
        <dbReference type="PROSITE-ProRule" id="PRU00024"/>
    </source>
</evidence>
<keyword evidence="4" id="KW-0175">Coiled coil</keyword>
<proteinExistence type="predicted"/>
<keyword evidence="2" id="KW-0862">Zinc</keyword>
<name>A0A0B2UJ49_9MICR</name>
<feature type="domain" description="B box-type" evidence="5">
    <location>
        <begin position="206"/>
        <end position="253"/>
    </location>
</feature>
<accession>A0A0B2UJ49</accession>
<feature type="coiled-coil region" evidence="4">
    <location>
        <begin position="282"/>
        <end position="320"/>
    </location>
</feature>
<dbReference type="STRING" id="1354746.A0A0B2UJ49"/>
<feature type="domain" description="B box-type" evidence="5">
    <location>
        <begin position="154"/>
        <end position="195"/>
    </location>
</feature>
<reference evidence="6 7" key="1">
    <citation type="journal article" date="2014" name="MBio">
        <title>The Ordospora colligata genome; evolution of extreme reduction in microsporidia and host-to-parasite horizontal gene transfer.</title>
        <authorList>
            <person name="Pombert J.-F."/>
            <person name="Haag K.L."/>
            <person name="Beidas S."/>
            <person name="Ebert D."/>
            <person name="Keeling P.J."/>
        </authorList>
    </citation>
    <scope>NUCLEOTIDE SEQUENCE [LARGE SCALE GENOMIC DNA]</scope>
    <source>
        <strain evidence="6 7">OC4</strain>
    </source>
</reference>
<evidence type="ECO:0000259" key="5">
    <source>
        <dbReference type="PROSITE" id="PS50119"/>
    </source>
</evidence>
<evidence type="ECO:0000313" key="7">
    <source>
        <dbReference type="Proteomes" id="UP000031056"/>
    </source>
</evidence>
<evidence type="ECO:0000256" key="2">
    <source>
        <dbReference type="ARBA" id="ARBA00022833"/>
    </source>
</evidence>
<keyword evidence="3" id="KW-0863">Zinc-finger</keyword>
<dbReference type="OrthoDB" id="153872at2759"/>
<evidence type="ECO:0000256" key="4">
    <source>
        <dbReference type="SAM" id="Coils"/>
    </source>
</evidence>
<dbReference type="Gene3D" id="3.30.160.60">
    <property type="entry name" value="Classic Zinc Finger"/>
    <property type="match status" value="1"/>
</dbReference>
<dbReference type="GeneID" id="26262219"/>
<dbReference type="InParanoid" id="A0A0B2UJ49"/>
<dbReference type="GO" id="GO:0008270">
    <property type="term" value="F:zinc ion binding"/>
    <property type="evidence" value="ECO:0007669"/>
    <property type="project" value="UniProtKB-KW"/>
</dbReference>